<evidence type="ECO:0000256" key="1">
    <source>
        <dbReference type="ARBA" id="ARBA00000807"/>
    </source>
</evidence>
<sequence>MNNLITAGEFDSKYDIIDSATPRHTALSGRYKRSFAYYTLRERLPVILTEIIDQLNRDKDEIATLGNDEETREEIKAVVGQISKLKYQLQTDKKFEKFNGEEPDKDLWNNFIENLPSDACSFFRSCWLYAECYMYRKVSSFFESTKYLKNYDYFAKQKQNGLKTEGILGAAKVVRRIEKNQKTFSNLVKLNLWGNKCDLSLIMRKAFTPSDDVFEQLESFNSNILVDNIKQIWDCLENADHSKPVIVEFVNDNAGFEFYTDLVLADYMIEKELATKVRFSVKPIPWYVSDVVPTDVPWTLDYMSKHESPFVKELAAKWQQYFDEGKFVLSPVNYFWVSPYEYYKMREIAPDLYQYLSEAHLVIFKGDLNYRKLLGDLCWDPTEDFLTCLRGFQPTNICSLRTVKADLICSLPQGKAEELNRLDTQWMCTGEYGSLGSPAIQNDQIINETCNPLDFDEFDLKHGIINGPTPPNVPLKGQYKQSFAYYTFRQRLPNTLNTICKTLEQTGQEREFPFSPEELNSVREQVKQLKTQLENDQPLQLFTGKETDRELWNSFISNLAADQNTFYKTCWLYAECYMYRKLASFFEATQTLTNYDFFAQQKFQALKLASEVMVQVAQNTQNPENNVQTFQKLLKLNLWGNRCDLSITSGQEVKPLGNLLDIIDTLNDNILIDHSADIWHCLQHHKDSKIIVDFICDNAGFELFTDLLLAQYLIDHRLCNIVRFNLKSIPWYVSDTTAQDVHGTLKYLKEHQSLELKRLGNAWTQYFEDERFVLASREDFWTSPYEFYRMPDINPMLYQQLQQSTLLIFKGDLNYRKLLGDFNWNFCEKFETCLRGFRPTNLCTLRTVKGDLICDLKPGLATELNELNKDWMFTGEYGLIQFISKA</sequence>
<dbReference type="InterPro" id="IPR036075">
    <property type="entry name" value="ARMT-1-like_metal-bd_sf"/>
</dbReference>
<comment type="cofactor">
    <cofactor evidence="3">
        <name>Mn(2+)</name>
        <dbReference type="ChEBI" id="CHEBI:29035"/>
    </cofactor>
</comment>
<keyword evidence="10" id="KW-0464">Manganese</keyword>
<evidence type="ECO:0000256" key="10">
    <source>
        <dbReference type="ARBA" id="ARBA00023211"/>
    </source>
</evidence>
<evidence type="ECO:0000313" key="18">
    <source>
        <dbReference type="Proteomes" id="UP000037069"/>
    </source>
</evidence>
<feature type="domain" description="Damage-control phosphatase ARMT1-like metal-binding" evidence="16">
    <location>
        <begin position="487"/>
        <end position="860"/>
    </location>
</feature>
<comment type="catalytic activity">
    <reaction evidence="15">
        <text>beta-D-fructose 6-phosphate = dihydroxyacetone + D-glyceraldehyde 3-phosphate</text>
        <dbReference type="Rhea" id="RHEA:28002"/>
        <dbReference type="ChEBI" id="CHEBI:16016"/>
        <dbReference type="ChEBI" id="CHEBI:57634"/>
        <dbReference type="ChEBI" id="CHEBI:59776"/>
    </reaction>
</comment>
<keyword evidence="9" id="KW-0378">Hydrolase</keyword>
<evidence type="ECO:0000256" key="2">
    <source>
        <dbReference type="ARBA" id="ARBA00001326"/>
    </source>
</evidence>
<dbReference type="GO" id="GO:0016462">
    <property type="term" value="F:pyrophosphatase activity"/>
    <property type="evidence" value="ECO:0007669"/>
    <property type="project" value="UniProtKB-ARBA"/>
</dbReference>
<keyword evidence="18" id="KW-1185">Reference proteome</keyword>
<evidence type="ECO:0000256" key="8">
    <source>
        <dbReference type="ARBA" id="ARBA00022723"/>
    </source>
</evidence>
<evidence type="ECO:0000256" key="6">
    <source>
        <dbReference type="ARBA" id="ARBA00017414"/>
    </source>
</evidence>
<evidence type="ECO:0000256" key="12">
    <source>
        <dbReference type="ARBA" id="ARBA00030842"/>
    </source>
</evidence>
<feature type="domain" description="Damage-control phosphatase ARMT1-like metal-binding" evidence="16">
    <location>
        <begin position="39"/>
        <end position="418"/>
    </location>
</feature>
<evidence type="ECO:0000256" key="14">
    <source>
        <dbReference type="ARBA" id="ARBA00045980"/>
    </source>
</evidence>
<dbReference type="EMBL" id="JRES01001352">
    <property type="protein sequence ID" value="KNC23382.1"/>
    <property type="molecule type" value="Genomic_DNA"/>
</dbReference>
<dbReference type="Gene3D" id="3.40.50.10880">
    <property type="entry name" value="Uncharacterised protein PF01937, DUF89, domain 3"/>
    <property type="match status" value="2"/>
</dbReference>
<dbReference type="GO" id="GO:0006974">
    <property type="term" value="P:DNA damage response"/>
    <property type="evidence" value="ECO:0007669"/>
    <property type="project" value="TreeGrafter"/>
</dbReference>
<dbReference type="PANTHER" id="PTHR12260">
    <property type="entry name" value="DAMAGE-CONTROL PHOSPHATASE ARMT1"/>
    <property type="match status" value="1"/>
</dbReference>
<dbReference type="GO" id="GO:0030643">
    <property type="term" value="P:intracellular phosphate ion homeostasis"/>
    <property type="evidence" value="ECO:0007669"/>
    <property type="project" value="UniProtKB-ARBA"/>
</dbReference>
<evidence type="ECO:0000256" key="7">
    <source>
        <dbReference type="ARBA" id="ARBA00022596"/>
    </source>
</evidence>
<dbReference type="SUPFAM" id="SSF111321">
    <property type="entry name" value="AF1104-like"/>
    <property type="match status" value="2"/>
</dbReference>
<comment type="function">
    <text evidence="14">Metal-dependent phosphatase that shows phosphatase activity against several substrates, including fructose-1-phosphate and fructose-6-phosphate. Its preference for fructose-1-phosphate, a strong glycating agent that causes DNA damage rather than a canonical yeast metabolite, suggests a damage-control function in hexose phosphate metabolism. Has also been shown to have O-methyltransferase activity that methylates glutamate residues of target proteins to form gamma-glutamyl methyl ester residues. Possibly methylates PCNA, suggesting it is involved in the DNA damage response.</text>
</comment>
<evidence type="ECO:0000256" key="11">
    <source>
        <dbReference type="ARBA" id="ARBA00030066"/>
    </source>
</evidence>
<name>A0A0L0BTM8_LUCCU</name>
<comment type="catalytic activity">
    <reaction evidence="1">
        <text>L-glutamyl-[protein] + S-adenosyl-L-methionine = [protein]-L-glutamate 5-O-methyl ester + S-adenosyl-L-homocysteine</text>
        <dbReference type="Rhea" id="RHEA:24452"/>
        <dbReference type="Rhea" id="RHEA-COMP:10208"/>
        <dbReference type="Rhea" id="RHEA-COMP:10311"/>
        <dbReference type="ChEBI" id="CHEBI:29973"/>
        <dbReference type="ChEBI" id="CHEBI:57856"/>
        <dbReference type="ChEBI" id="CHEBI:59789"/>
        <dbReference type="ChEBI" id="CHEBI:82795"/>
    </reaction>
</comment>
<protein>
    <recommendedName>
        <fullName evidence="6">Damage-control phosphatase ARMT1</fullName>
    </recommendedName>
    <alternativeName>
        <fullName evidence="13">Acidic residue methyltransferase 1</fullName>
    </alternativeName>
    <alternativeName>
        <fullName evidence="11">Protein-glutamate O-methyltransferase</fullName>
    </alternativeName>
    <alternativeName>
        <fullName evidence="12">Sugar phosphate phosphatase ARMT1</fullName>
    </alternativeName>
</protein>
<keyword evidence="7" id="KW-0533">Nickel</keyword>
<comment type="similarity">
    <text evidence="5">Belongs to the damage-control phosphatase family. Sugar phosphate phosphatase III subfamily.</text>
</comment>
<evidence type="ECO:0000256" key="9">
    <source>
        <dbReference type="ARBA" id="ARBA00022801"/>
    </source>
</evidence>
<dbReference type="Gene3D" id="1.20.930.60">
    <property type="match status" value="2"/>
</dbReference>
<dbReference type="FunFam" id="1.20.930.60:FF:000002">
    <property type="entry name" value="Protein-glutamate O-methyltransferase C1393.13"/>
    <property type="match status" value="1"/>
</dbReference>
<evidence type="ECO:0000313" key="17">
    <source>
        <dbReference type="EMBL" id="KNC23382.1"/>
    </source>
</evidence>
<dbReference type="GO" id="GO:0016791">
    <property type="term" value="F:phosphatase activity"/>
    <property type="evidence" value="ECO:0007669"/>
    <property type="project" value="TreeGrafter"/>
</dbReference>
<evidence type="ECO:0000259" key="16">
    <source>
        <dbReference type="Pfam" id="PF01937"/>
    </source>
</evidence>
<evidence type="ECO:0000256" key="5">
    <source>
        <dbReference type="ARBA" id="ARBA00009519"/>
    </source>
</evidence>
<comment type="cofactor">
    <cofactor evidence="4">
        <name>Ni(2+)</name>
        <dbReference type="ChEBI" id="CHEBI:49786"/>
    </cofactor>
</comment>
<dbReference type="InterPro" id="IPR039763">
    <property type="entry name" value="ARMT1"/>
</dbReference>
<dbReference type="Proteomes" id="UP000037069">
    <property type="component" value="Unassembled WGS sequence"/>
</dbReference>
<dbReference type="FunFam" id="3.40.50.10880:FF:000005">
    <property type="entry name" value="DUF89-domain-containing protein"/>
    <property type="match status" value="2"/>
</dbReference>
<evidence type="ECO:0000256" key="15">
    <source>
        <dbReference type="ARBA" id="ARBA00048809"/>
    </source>
</evidence>
<dbReference type="STRING" id="7375.A0A0L0BTM8"/>
<accession>A0A0L0BTM8</accession>
<dbReference type="Pfam" id="PF01937">
    <property type="entry name" value="ARMT1-like_dom"/>
    <property type="match status" value="2"/>
</dbReference>
<evidence type="ECO:0000256" key="3">
    <source>
        <dbReference type="ARBA" id="ARBA00001936"/>
    </source>
</evidence>
<dbReference type="GO" id="GO:0046872">
    <property type="term" value="F:metal ion binding"/>
    <property type="evidence" value="ECO:0007669"/>
    <property type="project" value="UniProtKB-KW"/>
</dbReference>
<dbReference type="InterPro" id="IPR002791">
    <property type="entry name" value="ARMT1-like_metal-bd"/>
</dbReference>
<keyword evidence="8" id="KW-0479">Metal-binding</keyword>
<dbReference type="GO" id="GO:0005634">
    <property type="term" value="C:nucleus"/>
    <property type="evidence" value="ECO:0007669"/>
    <property type="project" value="TreeGrafter"/>
</dbReference>
<proteinExistence type="inferred from homology"/>
<dbReference type="AlphaFoldDB" id="A0A0L0BTM8"/>
<dbReference type="PANTHER" id="PTHR12260:SF6">
    <property type="entry name" value="DAMAGE-CONTROL PHOSPHATASE ARMT1"/>
    <property type="match status" value="1"/>
</dbReference>
<comment type="caution">
    <text evidence="17">The sequence shown here is derived from an EMBL/GenBank/DDBJ whole genome shotgun (WGS) entry which is preliminary data.</text>
</comment>
<evidence type="ECO:0000256" key="4">
    <source>
        <dbReference type="ARBA" id="ARBA00001967"/>
    </source>
</evidence>
<gene>
    <name evidence="17" type="ORF">FF38_00774</name>
</gene>
<evidence type="ECO:0000256" key="13">
    <source>
        <dbReference type="ARBA" id="ARBA00032801"/>
    </source>
</evidence>
<reference evidence="17 18" key="1">
    <citation type="journal article" date="2015" name="Nat. Commun.">
        <title>Lucilia cuprina genome unlocks parasitic fly biology to underpin future interventions.</title>
        <authorList>
            <person name="Anstead C.A."/>
            <person name="Korhonen P.K."/>
            <person name="Young N.D."/>
            <person name="Hall R.S."/>
            <person name="Jex A.R."/>
            <person name="Murali S.C."/>
            <person name="Hughes D.S."/>
            <person name="Lee S.F."/>
            <person name="Perry T."/>
            <person name="Stroehlein A.J."/>
            <person name="Ansell B.R."/>
            <person name="Breugelmans B."/>
            <person name="Hofmann A."/>
            <person name="Qu J."/>
            <person name="Dugan S."/>
            <person name="Lee S.L."/>
            <person name="Chao H."/>
            <person name="Dinh H."/>
            <person name="Han Y."/>
            <person name="Doddapaneni H.V."/>
            <person name="Worley K.C."/>
            <person name="Muzny D.M."/>
            <person name="Ioannidis P."/>
            <person name="Waterhouse R.M."/>
            <person name="Zdobnov E.M."/>
            <person name="James P.J."/>
            <person name="Bagnall N.H."/>
            <person name="Kotze A.C."/>
            <person name="Gibbs R.A."/>
            <person name="Richards S."/>
            <person name="Batterham P."/>
            <person name="Gasser R.B."/>
        </authorList>
    </citation>
    <scope>NUCLEOTIDE SEQUENCE [LARGE SCALE GENOMIC DNA]</scope>
    <source>
        <strain evidence="17 18">LS</strain>
        <tissue evidence="17">Full body</tissue>
    </source>
</reference>
<dbReference type="OMA" id="QTDKAFH"/>
<organism evidence="17 18">
    <name type="scientific">Lucilia cuprina</name>
    <name type="common">Green bottle fly</name>
    <name type="synonym">Australian sheep blowfly</name>
    <dbReference type="NCBI Taxonomy" id="7375"/>
    <lineage>
        <taxon>Eukaryota</taxon>
        <taxon>Metazoa</taxon>
        <taxon>Ecdysozoa</taxon>
        <taxon>Arthropoda</taxon>
        <taxon>Hexapoda</taxon>
        <taxon>Insecta</taxon>
        <taxon>Pterygota</taxon>
        <taxon>Neoptera</taxon>
        <taxon>Endopterygota</taxon>
        <taxon>Diptera</taxon>
        <taxon>Brachycera</taxon>
        <taxon>Muscomorpha</taxon>
        <taxon>Oestroidea</taxon>
        <taxon>Calliphoridae</taxon>
        <taxon>Luciliinae</taxon>
        <taxon>Lucilia</taxon>
    </lineage>
</organism>
<dbReference type="OrthoDB" id="541375at2759"/>
<comment type="catalytic activity">
    <reaction evidence="2">
        <text>beta-D-fructose 1-phosphate + H2O = D-fructose + phosphate</text>
        <dbReference type="Rhea" id="RHEA:35603"/>
        <dbReference type="ChEBI" id="CHEBI:15377"/>
        <dbReference type="ChEBI" id="CHEBI:37721"/>
        <dbReference type="ChEBI" id="CHEBI:43474"/>
        <dbReference type="ChEBI" id="CHEBI:138881"/>
    </reaction>
</comment>